<evidence type="ECO:0000256" key="2">
    <source>
        <dbReference type="ARBA" id="ARBA00023002"/>
    </source>
</evidence>
<reference evidence="6" key="1">
    <citation type="journal article" date="2010" name="PLoS Genet.">
        <title>The genome of a pathogenic rhodococcus: cooptive virulence underpinned by key gene acquisitions.</title>
        <authorList>
            <person name="Letek M."/>
            <person name="Gonzalez P."/>
            <person name="Macarthur I."/>
            <person name="Rodriguez H."/>
            <person name="Freeman T.C."/>
            <person name="Valero-Rello A."/>
            <person name="Blanco M."/>
            <person name="Buckley T."/>
            <person name="Cherevach I."/>
            <person name="Fahey R."/>
            <person name="Hapeshi A."/>
            <person name="Holdstock J."/>
            <person name="Leadon D."/>
            <person name="Navas J."/>
            <person name="Ocampo A."/>
            <person name="Quail M.A."/>
            <person name="Sanders M."/>
            <person name="Scortti M.M."/>
            <person name="Prescott J.F."/>
            <person name="Fogarty U."/>
            <person name="Meijer W.G."/>
            <person name="Parkhill J."/>
            <person name="Bentley S.D."/>
            <person name="Vazquez-Boland J.A."/>
        </authorList>
    </citation>
    <scope>NUCLEOTIDE SEQUENCE [LARGE SCALE GENOMIC DNA]</scope>
    <source>
        <strain evidence="6 7">103S</strain>
    </source>
</reference>
<name>A0A3S5YAU1_RHOH1</name>
<dbReference type="Gene3D" id="3.40.309.10">
    <property type="entry name" value="Aldehyde Dehydrogenase, Chain A, domain 2"/>
    <property type="match status" value="1"/>
</dbReference>
<accession>A0A3S5YAU1</accession>
<feature type="domain" description="Aldehyde dehydrogenase" evidence="5">
    <location>
        <begin position="26"/>
        <end position="488"/>
    </location>
</feature>
<evidence type="ECO:0000256" key="3">
    <source>
        <dbReference type="PROSITE-ProRule" id="PRU10007"/>
    </source>
</evidence>
<dbReference type="Gene3D" id="3.40.605.10">
    <property type="entry name" value="Aldehyde Dehydrogenase, Chain A, domain 1"/>
    <property type="match status" value="1"/>
</dbReference>
<evidence type="ECO:0000259" key="5">
    <source>
        <dbReference type="Pfam" id="PF00171"/>
    </source>
</evidence>
<dbReference type="GO" id="GO:0016620">
    <property type="term" value="F:oxidoreductase activity, acting on the aldehyde or oxo group of donors, NAD or NADP as acceptor"/>
    <property type="evidence" value="ECO:0007669"/>
    <property type="project" value="InterPro"/>
</dbReference>
<evidence type="ECO:0000256" key="1">
    <source>
        <dbReference type="ARBA" id="ARBA00009986"/>
    </source>
</evidence>
<dbReference type="SUPFAM" id="SSF53720">
    <property type="entry name" value="ALDH-like"/>
    <property type="match status" value="1"/>
</dbReference>
<dbReference type="PROSITE" id="PS00687">
    <property type="entry name" value="ALDEHYDE_DEHYDR_GLU"/>
    <property type="match status" value="1"/>
</dbReference>
<evidence type="ECO:0000313" key="6">
    <source>
        <dbReference type="EMBL" id="CBH49678.1"/>
    </source>
</evidence>
<dbReference type="FunFam" id="3.40.605.10:FF:000007">
    <property type="entry name" value="NAD/NADP-dependent betaine aldehyde dehydrogenase"/>
    <property type="match status" value="1"/>
</dbReference>
<dbReference type="InterPro" id="IPR016161">
    <property type="entry name" value="Ald_DH/histidinol_DH"/>
</dbReference>
<gene>
    <name evidence="6" type="ordered locus">REQ_36910</name>
</gene>
<dbReference type="InterPro" id="IPR016163">
    <property type="entry name" value="Ald_DH_C"/>
</dbReference>
<dbReference type="PANTHER" id="PTHR42804:SF1">
    <property type="entry name" value="ALDEHYDE DEHYDROGENASE-RELATED"/>
    <property type="match status" value="1"/>
</dbReference>
<dbReference type="AlphaFoldDB" id="A0A3S5YAU1"/>
<dbReference type="KEGG" id="req:REQ_36910"/>
<dbReference type="InterPro" id="IPR016162">
    <property type="entry name" value="Ald_DH_N"/>
</dbReference>
<feature type="active site" evidence="3">
    <location>
        <position position="264"/>
    </location>
</feature>
<dbReference type="Proteomes" id="UP001154400">
    <property type="component" value="Chromosome"/>
</dbReference>
<dbReference type="RefSeq" id="WP_013416951.1">
    <property type="nucleotide sequence ID" value="NC_014659.1"/>
</dbReference>
<dbReference type="Pfam" id="PF00171">
    <property type="entry name" value="Aldedh"/>
    <property type="match status" value="1"/>
</dbReference>
<dbReference type="InterPro" id="IPR029510">
    <property type="entry name" value="Ald_DH_CS_GLU"/>
</dbReference>
<sequence length="498" mass="52462">MTGLINANETSPKLQHPGRLFIGGRWVEPNTAATFDVVNPATEEVFLTVAEADAQDMAQAVDAARDAFDRGPWPRMTHAERATYLRAIGAGIRERSAELGAIWTSEMGILAAVSSYASAGSGDVFDYYAGLADTYEWVEDHRPSSGQGVGLLVREPVGVVAAIIPWNSPLGLLANKVAPALLAGCTVVVKASPEAPGAVYAFAEIAEAAGLPAGVVNVVTADREVSELLVRNPGIDKVAFTGSTAAGRRIASLCGERIARCTLELGGKSAGVILDDYDLATAAQSIATSARIMTGQVCASLTRIVVSRHRHDEFVDALGAAMSAIRVGDPFDAETEMGPLAMSRQLEKVEGLIAKGCEEGATLVTGGRRPAHLERGFFIEPTVFGNVDNDSTIAREEVFGPVVSVIAADDENHAVDIANDTVYGLNASVFTDDIERAWTVSRQLRSGTVGHNSFKTDFGIAFGGFKQSGMGREGGLEGLQPYLEAKTVLLDAMPPSLT</sequence>
<comment type="similarity">
    <text evidence="1 4">Belongs to the aldehyde dehydrogenase family.</text>
</comment>
<dbReference type="EMBL" id="FN563149">
    <property type="protein sequence ID" value="CBH49678.1"/>
    <property type="molecule type" value="Genomic_DNA"/>
</dbReference>
<dbReference type="PANTHER" id="PTHR42804">
    <property type="entry name" value="ALDEHYDE DEHYDROGENASE"/>
    <property type="match status" value="1"/>
</dbReference>
<evidence type="ECO:0000313" key="7">
    <source>
        <dbReference type="Proteomes" id="UP000006892"/>
    </source>
</evidence>
<dbReference type="FunFam" id="3.40.309.10:FF:000009">
    <property type="entry name" value="Aldehyde dehydrogenase A"/>
    <property type="match status" value="1"/>
</dbReference>
<organism evidence="6">
    <name type="scientific">Rhodococcus hoagii (strain 103S)</name>
    <name type="common">Rhodococcus equi</name>
    <dbReference type="NCBI Taxonomy" id="685727"/>
    <lineage>
        <taxon>Bacteria</taxon>
        <taxon>Bacillati</taxon>
        <taxon>Actinomycetota</taxon>
        <taxon>Actinomycetes</taxon>
        <taxon>Mycobacteriales</taxon>
        <taxon>Nocardiaceae</taxon>
        <taxon>Prescottella</taxon>
    </lineage>
</organism>
<evidence type="ECO:0000256" key="4">
    <source>
        <dbReference type="RuleBase" id="RU003345"/>
    </source>
</evidence>
<dbReference type="CDD" id="cd07139">
    <property type="entry name" value="ALDH_AldA-Rv0768"/>
    <property type="match status" value="1"/>
</dbReference>
<keyword evidence="2 4" id="KW-0560">Oxidoreductase</keyword>
<proteinExistence type="inferred from homology"/>
<dbReference type="InterPro" id="IPR015590">
    <property type="entry name" value="Aldehyde_DH_dom"/>
</dbReference>
<protein>
    <submittedName>
        <fullName evidence="6">Aldehyde dehydrogenase</fullName>
    </submittedName>
</protein>